<protein>
    <submittedName>
        <fullName evidence="1">Uncharacterized protein</fullName>
    </submittedName>
</protein>
<evidence type="ECO:0000313" key="1">
    <source>
        <dbReference type="EMBL" id="EUN20489.1"/>
    </source>
</evidence>
<accession>W7DZU4</accession>
<dbReference type="RefSeq" id="XP_014550063.1">
    <property type="nucleotide sequence ID" value="XM_014694577.1"/>
</dbReference>
<evidence type="ECO:0000313" key="2">
    <source>
        <dbReference type="Proteomes" id="UP000054337"/>
    </source>
</evidence>
<name>W7DZU4_BIPV3</name>
<dbReference type="GeneID" id="26254959"/>
<sequence>MRQNASTVEEARAAAKEATQVGKATLEMAREIKNKAPQQQQTNGPTSYAAAAARGLPLAGVKIVSSNQLKSGDLSVKAATSTEIPTYGVLTHGIRTSIMNMDRFEDNRSQILQDNRPFIPQAEIRHIGWLTRDATAKTALTITIKFTRPEDANKIIDEGLVWQGEVFQCEQYERQCRVKQCFKC</sequence>
<gene>
    <name evidence="1" type="ORF">COCVIDRAFT_32089</name>
</gene>
<dbReference type="Proteomes" id="UP000054337">
    <property type="component" value="Unassembled WGS sequence"/>
</dbReference>
<dbReference type="AlphaFoldDB" id="W7DZU4"/>
<reference evidence="1 2" key="1">
    <citation type="journal article" date="2013" name="PLoS Genet.">
        <title>Comparative genome structure, secondary metabolite, and effector coding capacity across Cochliobolus pathogens.</title>
        <authorList>
            <person name="Condon B.J."/>
            <person name="Leng Y."/>
            <person name="Wu D."/>
            <person name="Bushley K.E."/>
            <person name="Ohm R.A."/>
            <person name="Otillar R."/>
            <person name="Martin J."/>
            <person name="Schackwitz W."/>
            <person name="Grimwood J."/>
            <person name="MohdZainudin N."/>
            <person name="Xue C."/>
            <person name="Wang R."/>
            <person name="Manning V.A."/>
            <person name="Dhillon B."/>
            <person name="Tu Z.J."/>
            <person name="Steffenson B.J."/>
            <person name="Salamov A."/>
            <person name="Sun H."/>
            <person name="Lowry S."/>
            <person name="LaButti K."/>
            <person name="Han J."/>
            <person name="Copeland A."/>
            <person name="Lindquist E."/>
            <person name="Barry K."/>
            <person name="Schmutz J."/>
            <person name="Baker S.E."/>
            <person name="Ciuffetti L.M."/>
            <person name="Grigoriev I.V."/>
            <person name="Zhong S."/>
            <person name="Turgeon B.G."/>
        </authorList>
    </citation>
    <scope>NUCLEOTIDE SEQUENCE [LARGE SCALE GENOMIC DNA]</scope>
    <source>
        <strain evidence="1 2">FI3</strain>
    </source>
</reference>
<keyword evidence="2" id="KW-1185">Reference proteome</keyword>
<dbReference type="EMBL" id="KI968990">
    <property type="protein sequence ID" value="EUN20489.1"/>
    <property type="molecule type" value="Genomic_DNA"/>
</dbReference>
<organism evidence="1 2">
    <name type="scientific">Bipolaris victoriae (strain FI3)</name>
    <name type="common">Victoria blight of oats agent</name>
    <name type="synonym">Cochliobolus victoriae</name>
    <dbReference type="NCBI Taxonomy" id="930091"/>
    <lineage>
        <taxon>Eukaryota</taxon>
        <taxon>Fungi</taxon>
        <taxon>Dikarya</taxon>
        <taxon>Ascomycota</taxon>
        <taxon>Pezizomycotina</taxon>
        <taxon>Dothideomycetes</taxon>
        <taxon>Pleosporomycetidae</taxon>
        <taxon>Pleosporales</taxon>
        <taxon>Pleosporineae</taxon>
        <taxon>Pleosporaceae</taxon>
        <taxon>Bipolaris</taxon>
    </lineage>
</organism>
<dbReference type="HOGENOM" id="CLU_1467914_0_0_1"/>
<proteinExistence type="predicted"/>